<dbReference type="GO" id="GO:0051539">
    <property type="term" value="F:4 iron, 4 sulfur cluster binding"/>
    <property type="evidence" value="ECO:0007669"/>
    <property type="project" value="UniProtKB-KW"/>
</dbReference>
<sequence>MLDRHFYGAMGLEGVYDKVISGRRLDLEDGKRLFDCPNPLAVGALAHEVRSRLHGELAYYVLNQHINYSNICVNLCRFCAFGRNAGDPLAFELSLDAILAKVRDRLDEPITEVHIVGGCHPDLRLDYFERMLREIRKLRPQVHIKAFTAVEIAHFADKEGLSTREVLARLKDAGLEMLPGGGAEVFSGRIRELLCPRKLSGDGWLRVMREAHELGIQSNATMLFGHRETVEERLEHLDALRRLQDETGGFICFIPLPFQPHNTGIAGAQPTTGVDELKTIAVSRLMLDNIPHIKAYWVMLTVKIAQVALYFGADDLDGTVIEERIGHMAGAESDQALTRAELERLIREAGFRPVERDSFFQPVSKAGMPEGLKALSGASRVGRC</sequence>
<reference evidence="10 11" key="2">
    <citation type="submission" date="2019-05" db="EMBL/GenBank/DDBJ databases">
        <authorList>
            <person name="Suflita J.M."/>
            <person name="Marks C.R."/>
        </authorList>
    </citation>
    <scope>NUCLEOTIDE SEQUENCE [LARGE SCALE GENOMIC DNA]</scope>
    <source>
        <strain evidence="10 11">ALDC</strain>
    </source>
</reference>
<dbReference type="InterPro" id="IPR020050">
    <property type="entry name" value="FO_synthase_su2"/>
</dbReference>
<evidence type="ECO:0000259" key="9">
    <source>
        <dbReference type="PROSITE" id="PS51918"/>
    </source>
</evidence>
<dbReference type="AlphaFoldDB" id="A0A4P8L2X8"/>
<evidence type="ECO:0000256" key="7">
    <source>
        <dbReference type="PIRSR" id="PIRSR004762-1"/>
    </source>
</evidence>
<dbReference type="SUPFAM" id="SSF102114">
    <property type="entry name" value="Radical SAM enzymes"/>
    <property type="match status" value="1"/>
</dbReference>
<gene>
    <name evidence="6 10" type="primary">mqnE</name>
    <name evidence="10" type="ORF">FDQ92_08525</name>
</gene>
<comment type="function">
    <text evidence="6">Radical SAM enzyme that catalyzes the addition of the adenosyl radical to the double bond of 3-[(1-carboxyvinyl)oxy]benzoate, leading to aminodeoxyfutalosine (AFL), a key intermediate in the formation of menaquinone (MK, vitamin K2) from chorismate.</text>
</comment>
<dbReference type="RefSeq" id="WP_137424168.1">
    <property type="nucleotide sequence ID" value="NZ_CP040098.1"/>
</dbReference>
<comment type="pathway">
    <text evidence="6">Quinol/quinone metabolism; menaquinone biosynthesis.</text>
</comment>
<keyword evidence="4 6" id="KW-0408">Iron</keyword>
<keyword evidence="5 6" id="KW-0411">Iron-sulfur</keyword>
<dbReference type="InterPro" id="IPR022432">
    <property type="entry name" value="MqnE"/>
</dbReference>
<comment type="cofactor">
    <cofactor evidence="6 7">
        <name>[4Fe-4S] cluster</name>
        <dbReference type="ChEBI" id="CHEBI:49883"/>
    </cofactor>
    <text evidence="6 7">Binds 1 [4Fe-4S] cluster. The cluster is coordinated with 3 cysteines and an exchangeable S-adenosyl-L-methionine.</text>
</comment>
<dbReference type="GO" id="GO:0009234">
    <property type="term" value="P:menaquinone biosynthetic process"/>
    <property type="evidence" value="ECO:0007669"/>
    <property type="project" value="UniProtKB-UniRule"/>
</dbReference>
<dbReference type="PANTHER" id="PTHR43076">
    <property type="entry name" value="FO SYNTHASE (COFH)"/>
    <property type="match status" value="1"/>
</dbReference>
<reference evidence="10 11" key="1">
    <citation type="submission" date="2019-05" db="EMBL/GenBank/DDBJ databases">
        <title>The Complete Genome Sequence of the n-alkane-degrading Desulfoglaeba alkanexedens ALDC reveals multiple alkylsuccinate synthase gene clusters.</title>
        <authorList>
            <person name="Callaghan A.V."/>
            <person name="Davidova I.A."/>
            <person name="Duncan K.E."/>
            <person name="Morris B."/>
            <person name="McInerney M.J."/>
        </authorList>
    </citation>
    <scope>NUCLEOTIDE SEQUENCE [LARGE SCALE GENOMIC DNA]</scope>
    <source>
        <strain evidence="10 11">ALDC</strain>
    </source>
</reference>
<dbReference type="OrthoDB" id="9802027at2"/>
<dbReference type="Gene3D" id="3.20.20.70">
    <property type="entry name" value="Aldolase class I"/>
    <property type="match status" value="1"/>
</dbReference>
<dbReference type="InterPro" id="IPR013785">
    <property type="entry name" value="Aldolase_TIM"/>
</dbReference>
<dbReference type="InterPro" id="IPR045567">
    <property type="entry name" value="CofH/MnqC-like_C"/>
</dbReference>
<dbReference type="EC" id="2.5.1.120" evidence="6"/>
<evidence type="ECO:0000256" key="4">
    <source>
        <dbReference type="ARBA" id="ARBA00023004"/>
    </source>
</evidence>
<dbReference type="NCBIfam" id="TIGR00423">
    <property type="entry name" value="CofH family radical SAM protein"/>
    <property type="match status" value="1"/>
</dbReference>
<dbReference type="SFLD" id="SFLDF00343">
    <property type="entry name" value="aminofutalosine_synthase_(mqnE"/>
    <property type="match status" value="1"/>
</dbReference>
<dbReference type="GO" id="GO:0005506">
    <property type="term" value="F:iron ion binding"/>
    <property type="evidence" value="ECO:0007669"/>
    <property type="project" value="UniProtKB-UniRule"/>
</dbReference>
<dbReference type="GO" id="GO:0102573">
    <property type="term" value="F:aminodeoxyfutalosine synthase activity"/>
    <property type="evidence" value="ECO:0007669"/>
    <property type="project" value="UniProtKB-EC"/>
</dbReference>
<comment type="similarity">
    <text evidence="6">Belongs to the radical SAM superfamily. MqnE family.</text>
</comment>
<evidence type="ECO:0000256" key="8">
    <source>
        <dbReference type="PIRSR" id="PIRSR004762-2"/>
    </source>
</evidence>
<keyword evidence="3 6" id="KW-0479">Metal-binding</keyword>
<proteinExistence type="inferred from homology"/>
<accession>A0A4P8L2X8</accession>
<dbReference type="CDD" id="cd01335">
    <property type="entry name" value="Radical_SAM"/>
    <property type="match status" value="1"/>
</dbReference>
<dbReference type="SFLD" id="SFLDG01064">
    <property type="entry name" value="F420__menaquinone_cofactor_bio"/>
    <property type="match status" value="1"/>
</dbReference>
<dbReference type="SFLD" id="SFLDG01389">
    <property type="entry name" value="menaquinone_synthsis_involved"/>
    <property type="match status" value="1"/>
</dbReference>
<dbReference type="HAMAP" id="MF_00993">
    <property type="entry name" value="MqnE"/>
    <property type="match status" value="1"/>
</dbReference>
<dbReference type="PROSITE" id="PS51918">
    <property type="entry name" value="RADICAL_SAM"/>
    <property type="match status" value="1"/>
</dbReference>
<dbReference type="PIRSF" id="PIRSF004762">
    <property type="entry name" value="CHP00423"/>
    <property type="match status" value="1"/>
</dbReference>
<dbReference type="SMART" id="SM00729">
    <property type="entry name" value="Elp3"/>
    <property type="match status" value="1"/>
</dbReference>
<dbReference type="NCBIfam" id="TIGR03700">
    <property type="entry name" value="mena_SCO4494"/>
    <property type="match status" value="1"/>
</dbReference>
<feature type="binding site" evidence="8">
    <location>
        <position position="184"/>
    </location>
    <ligand>
        <name>S-adenosyl-L-methionine</name>
        <dbReference type="ChEBI" id="CHEBI:59789"/>
    </ligand>
</feature>
<feature type="binding site" evidence="6 7">
    <location>
        <position position="79"/>
    </location>
    <ligand>
        <name>[4Fe-4S] cluster</name>
        <dbReference type="ChEBI" id="CHEBI:49883"/>
        <note>4Fe-4S-S-AdoMet</note>
    </ligand>
</feature>
<dbReference type="Pfam" id="PF19288">
    <property type="entry name" value="CofH_C"/>
    <property type="match status" value="1"/>
</dbReference>
<dbReference type="InterPro" id="IPR034405">
    <property type="entry name" value="F420"/>
</dbReference>
<dbReference type="InterPro" id="IPR058240">
    <property type="entry name" value="rSAM_sf"/>
</dbReference>
<feature type="binding site" evidence="6 7">
    <location>
        <position position="72"/>
    </location>
    <ligand>
        <name>[4Fe-4S] cluster</name>
        <dbReference type="ChEBI" id="CHEBI:49883"/>
        <note>4Fe-4S-S-AdoMet</note>
    </ligand>
</feature>
<feature type="binding site" evidence="6 7">
    <location>
        <position position="76"/>
    </location>
    <ligand>
        <name>[4Fe-4S] cluster</name>
        <dbReference type="ChEBI" id="CHEBI:49883"/>
        <note>4Fe-4S-S-AdoMet</note>
    </ligand>
</feature>
<evidence type="ECO:0000256" key="5">
    <source>
        <dbReference type="ARBA" id="ARBA00023014"/>
    </source>
</evidence>
<keyword evidence="6" id="KW-0474">Menaquinone biosynthesis</keyword>
<dbReference type="Pfam" id="PF04055">
    <property type="entry name" value="Radical_SAM"/>
    <property type="match status" value="1"/>
</dbReference>
<dbReference type="GO" id="GO:0044689">
    <property type="term" value="F:7,8-didemethyl-8-hydroxy-5-deazariboflavin synthase activity"/>
    <property type="evidence" value="ECO:0007669"/>
    <property type="project" value="TreeGrafter"/>
</dbReference>
<keyword evidence="6" id="KW-0808">Transferase</keyword>
<organism evidence="10 11">
    <name type="scientific">Desulfoglaeba alkanexedens ALDC</name>
    <dbReference type="NCBI Taxonomy" id="980445"/>
    <lineage>
        <taxon>Bacteria</taxon>
        <taxon>Pseudomonadati</taxon>
        <taxon>Thermodesulfobacteriota</taxon>
        <taxon>Syntrophobacteria</taxon>
        <taxon>Syntrophobacterales</taxon>
        <taxon>Syntrophobacteraceae</taxon>
        <taxon>Desulfoglaeba</taxon>
    </lineage>
</organism>
<evidence type="ECO:0000256" key="3">
    <source>
        <dbReference type="ARBA" id="ARBA00022723"/>
    </source>
</evidence>
<evidence type="ECO:0000256" key="6">
    <source>
        <dbReference type="HAMAP-Rule" id="MF_00993"/>
    </source>
</evidence>
<dbReference type="SFLD" id="SFLDS00029">
    <property type="entry name" value="Radical_SAM"/>
    <property type="match status" value="1"/>
</dbReference>
<evidence type="ECO:0000313" key="10">
    <source>
        <dbReference type="EMBL" id="QCQ22199.1"/>
    </source>
</evidence>
<evidence type="ECO:0000313" key="11">
    <source>
        <dbReference type="Proteomes" id="UP000298602"/>
    </source>
</evidence>
<dbReference type="InterPro" id="IPR006638">
    <property type="entry name" value="Elp3/MiaA/NifB-like_rSAM"/>
</dbReference>
<comment type="catalytic activity">
    <reaction evidence="6">
        <text>3-[(1-carboxyvinyl)-oxy]benzoate + S-adenosyl-L-methionine + H2O = 6-amino-6-deoxyfutalosine + hydrogencarbonate + L-methionine + H(+)</text>
        <dbReference type="Rhea" id="RHEA:33075"/>
        <dbReference type="ChEBI" id="CHEBI:15377"/>
        <dbReference type="ChEBI" id="CHEBI:15378"/>
        <dbReference type="ChEBI" id="CHEBI:17544"/>
        <dbReference type="ChEBI" id="CHEBI:57844"/>
        <dbReference type="ChEBI" id="CHEBI:59789"/>
        <dbReference type="ChEBI" id="CHEBI:64286"/>
        <dbReference type="ChEBI" id="CHEBI:76981"/>
        <dbReference type="EC" id="2.5.1.120"/>
    </reaction>
</comment>
<dbReference type="SFLD" id="SFLDF00342">
    <property type="entry name" value="cyclic_dehypoxanthine_futalosi"/>
    <property type="match status" value="1"/>
</dbReference>
<dbReference type="SFLD" id="SFLDG01082">
    <property type="entry name" value="B12-binding_domain_containing"/>
    <property type="match status" value="1"/>
</dbReference>
<keyword evidence="1 6" id="KW-0004">4Fe-4S</keyword>
<evidence type="ECO:0000256" key="1">
    <source>
        <dbReference type="ARBA" id="ARBA00022485"/>
    </source>
</evidence>
<feature type="domain" description="Radical SAM core" evidence="9">
    <location>
        <begin position="58"/>
        <end position="288"/>
    </location>
</feature>
<name>A0A4P8L2X8_9BACT</name>
<dbReference type="Proteomes" id="UP000298602">
    <property type="component" value="Chromosome"/>
</dbReference>
<keyword evidence="2 6" id="KW-0949">S-adenosyl-L-methionine</keyword>
<protein>
    <recommendedName>
        <fullName evidence="6">Aminodeoxyfutalosine synthase</fullName>
        <shortName evidence="6">AFL synthase</shortName>
        <shortName evidence="6">Aminofutalosine synthase</shortName>
        <ecNumber evidence="6">2.5.1.120</ecNumber>
    </recommendedName>
    <alternativeName>
        <fullName evidence="6">Menaquinone biosynthetic enzyme MqnE</fullName>
    </alternativeName>
</protein>
<evidence type="ECO:0000256" key="2">
    <source>
        <dbReference type="ARBA" id="ARBA00022691"/>
    </source>
</evidence>
<keyword evidence="11" id="KW-1185">Reference proteome</keyword>
<dbReference type="InterPro" id="IPR007197">
    <property type="entry name" value="rSAM"/>
</dbReference>
<dbReference type="KEGG" id="dax:FDQ92_08525"/>
<feature type="binding site" evidence="8">
    <location>
        <position position="78"/>
    </location>
    <ligand>
        <name>S-adenosyl-L-methionine</name>
        <dbReference type="ChEBI" id="CHEBI:59789"/>
    </ligand>
</feature>
<dbReference type="PANTHER" id="PTHR43076:SF7">
    <property type="entry name" value="AMINODEOXYFUTALOSINE SYNTHASE"/>
    <property type="match status" value="1"/>
</dbReference>
<dbReference type="EMBL" id="CP040098">
    <property type="protein sequence ID" value="QCQ22199.1"/>
    <property type="molecule type" value="Genomic_DNA"/>
</dbReference>
<dbReference type="UniPathway" id="UPA00079"/>